<feature type="signal peptide" evidence="1">
    <location>
        <begin position="1"/>
        <end position="27"/>
    </location>
</feature>
<feature type="chain" id="PRO_5041940046" evidence="1">
    <location>
        <begin position="28"/>
        <end position="269"/>
    </location>
</feature>
<comment type="caution">
    <text evidence="2">The sequence shown here is derived from an EMBL/GenBank/DDBJ whole genome shotgun (WGS) entry which is preliminary data.</text>
</comment>
<organism evidence="2 3">
    <name type="scientific">Neurospora tetraspora</name>
    <dbReference type="NCBI Taxonomy" id="94610"/>
    <lineage>
        <taxon>Eukaryota</taxon>
        <taxon>Fungi</taxon>
        <taxon>Dikarya</taxon>
        <taxon>Ascomycota</taxon>
        <taxon>Pezizomycotina</taxon>
        <taxon>Sordariomycetes</taxon>
        <taxon>Sordariomycetidae</taxon>
        <taxon>Sordariales</taxon>
        <taxon>Sordariaceae</taxon>
        <taxon>Neurospora</taxon>
    </lineage>
</organism>
<dbReference type="RefSeq" id="XP_062683311.1">
    <property type="nucleotide sequence ID" value="XM_062824498.1"/>
</dbReference>
<sequence length="269" mass="27785">MARKSPNLGHAALALLSFYSYPSLASAQQFLTTGSPSNPPFGLPPSSFALAIANPVSNASFPTTGYNTSVPAGPDDATGDGIPGWYISINVAANVPLANASDSSISAEDKKSKVTQATVVSLVPPSTQDGLDAESWRVCAIVFTGGLAAGKTEEAQTKRLDGTCAALLPSECIQELQINSVANNTVGTGKGNSECGSLVVPDACLEYFGGTVGVGYEVDSSNFDQANRRYSFFAGASAPTGKDNATALVAMERVPRQMEESARRSPCGF</sequence>
<keyword evidence="3" id="KW-1185">Reference proteome</keyword>
<protein>
    <submittedName>
        <fullName evidence="2">Uncharacterized protein</fullName>
    </submittedName>
</protein>
<keyword evidence="1" id="KW-0732">Signal</keyword>
<reference evidence="2" key="2">
    <citation type="submission" date="2023-06" db="EMBL/GenBank/DDBJ databases">
        <authorList>
            <consortium name="Lawrence Berkeley National Laboratory"/>
            <person name="Haridas S."/>
            <person name="Hensen N."/>
            <person name="Bonometti L."/>
            <person name="Westerberg I."/>
            <person name="Brannstrom I.O."/>
            <person name="Guillou S."/>
            <person name="Cros-Aarteil S."/>
            <person name="Calhoun S."/>
            <person name="Kuo A."/>
            <person name="Mondo S."/>
            <person name="Pangilinan J."/>
            <person name="Riley R."/>
            <person name="Labutti K."/>
            <person name="Andreopoulos B."/>
            <person name="Lipzen A."/>
            <person name="Chen C."/>
            <person name="Yanf M."/>
            <person name="Daum C."/>
            <person name="Ng V."/>
            <person name="Clum A."/>
            <person name="Steindorff A."/>
            <person name="Ohm R."/>
            <person name="Martin F."/>
            <person name="Silar P."/>
            <person name="Natvig D."/>
            <person name="Lalanne C."/>
            <person name="Gautier V."/>
            <person name="Ament-Velasquez S.L."/>
            <person name="Kruys A."/>
            <person name="Hutchinson M.I."/>
            <person name="Powell A.J."/>
            <person name="Barry K."/>
            <person name="Miller A.N."/>
            <person name="Grigoriev I.V."/>
            <person name="Debuchy R."/>
            <person name="Gladieux P."/>
            <person name="Thoren M.H."/>
            <person name="Johannesson H."/>
        </authorList>
    </citation>
    <scope>NUCLEOTIDE SEQUENCE</scope>
    <source>
        <strain evidence="2">CBS 560.94</strain>
    </source>
</reference>
<evidence type="ECO:0000313" key="2">
    <source>
        <dbReference type="EMBL" id="KAK3348229.1"/>
    </source>
</evidence>
<reference evidence="2" key="1">
    <citation type="journal article" date="2023" name="Mol. Phylogenet. Evol.">
        <title>Genome-scale phylogeny and comparative genomics of the fungal order Sordariales.</title>
        <authorList>
            <person name="Hensen N."/>
            <person name="Bonometti L."/>
            <person name="Westerberg I."/>
            <person name="Brannstrom I.O."/>
            <person name="Guillou S."/>
            <person name="Cros-Aarteil S."/>
            <person name="Calhoun S."/>
            <person name="Haridas S."/>
            <person name="Kuo A."/>
            <person name="Mondo S."/>
            <person name="Pangilinan J."/>
            <person name="Riley R."/>
            <person name="LaButti K."/>
            <person name="Andreopoulos B."/>
            <person name="Lipzen A."/>
            <person name="Chen C."/>
            <person name="Yan M."/>
            <person name="Daum C."/>
            <person name="Ng V."/>
            <person name="Clum A."/>
            <person name="Steindorff A."/>
            <person name="Ohm R.A."/>
            <person name="Martin F."/>
            <person name="Silar P."/>
            <person name="Natvig D.O."/>
            <person name="Lalanne C."/>
            <person name="Gautier V."/>
            <person name="Ament-Velasquez S.L."/>
            <person name="Kruys A."/>
            <person name="Hutchinson M.I."/>
            <person name="Powell A.J."/>
            <person name="Barry K."/>
            <person name="Miller A.N."/>
            <person name="Grigoriev I.V."/>
            <person name="Debuchy R."/>
            <person name="Gladieux P."/>
            <person name="Hiltunen Thoren M."/>
            <person name="Johannesson H."/>
        </authorList>
    </citation>
    <scope>NUCLEOTIDE SEQUENCE</scope>
    <source>
        <strain evidence="2">CBS 560.94</strain>
    </source>
</reference>
<dbReference type="EMBL" id="JAUEPP010000003">
    <property type="protein sequence ID" value="KAK3348229.1"/>
    <property type="molecule type" value="Genomic_DNA"/>
</dbReference>
<gene>
    <name evidence="2" type="ORF">B0H65DRAFT_424141</name>
</gene>
<dbReference type="GeneID" id="87861652"/>
<evidence type="ECO:0000256" key="1">
    <source>
        <dbReference type="SAM" id="SignalP"/>
    </source>
</evidence>
<name>A0AAE0JIS4_9PEZI</name>
<proteinExistence type="predicted"/>
<dbReference type="Proteomes" id="UP001278500">
    <property type="component" value="Unassembled WGS sequence"/>
</dbReference>
<dbReference type="AlphaFoldDB" id="A0AAE0JIS4"/>
<accession>A0AAE0JIS4</accession>
<evidence type="ECO:0000313" key="3">
    <source>
        <dbReference type="Proteomes" id="UP001278500"/>
    </source>
</evidence>